<feature type="chain" id="PRO_5001917614" description="Tetratricopeptide repeat protein" evidence="3">
    <location>
        <begin position="23"/>
        <end position="982"/>
    </location>
</feature>
<evidence type="ECO:0000256" key="2">
    <source>
        <dbReference type="SAM" id="Coils"/>
    </source>
</evidence>
<dbReference type="InterPro" id="IPR011990">
    <property type="entry name" value="TPR-like_helical_dom_sf"/>
</dbReference>
<dbReference type="SUPFAM" id="SSF48452">
    <property type="entry name" value="TPR-like"/>
    <property type="match status" value="2"/>
</dbReference>
<keyword evidence="2" id="KW-0175">Coiled coil</keyword>
<keyword evidence="3" id="KW-0732">Signal</keyword>
<dbReference type="EMBL" id="ARXV01000020">
    <property type="protein sequence ID" value="KGD63216.1"/>
    <property type="molecule type" value="Genomic_DNA"/>
</dbReference>
<feature type="repeat" description="TPR" evidence="1">
    <location>
        <begin position="331"/>
        <end position="364"/>
    </location>
</feature>
<feature type="repeat" description="TPR" evidence="1">
    <location>
        <begin position="176"/>
        <end position="209"/>
    </location>
</feature>
<proteinExistence type="predicted"/>
<feature type="coiled-coil region" evidence="2">
    <location>
        <begin position="92"/>
        <end position="119"/>
    </location>
</feature>
<dbReference type="PROSITE" id="PS51257">
    <property type="entry name" value="PROKAR_LIPOPROTEIN"/>
    <property type="match status" value="1"/>
</dbReference>
<feature type="signal peptide" evidence="3">
    <location>
        <begin position="1"/>
        <end position="22"/>
    </location>
</feature>
<sequence>MNRFRLHSLAAAVIALSGCASGPTGGTLDQQARFGGTTLADLESTDIVIEEQQLDSATTQDALASYRQAAELFDDPERRAKTLRRMADLALSSATEKDMAAIQEDNERLEREVDQMVYQNTMEQVSTTSDTQRKLALLDQAENMAPTVADENVDYTTAISLYQELLNNTQNPDERAEAYYLLSKAYAMDGDLDRARESLDSLVEQYPDSEWALEAQFRRGEMLFSDGDFEYAERAYADVIRRGKGNEFYNQALYKQGWSHYKLGDYTPALGSFFTLLDTLNGHSELDNDTSMENKLFNDTQRVVGLTFTNLDGAESARKWFARNGQRDYEPDVYRTLGQVYLGQERFRDAAETFDMFVTVYPDSELAPEFSSLQIDSYQKGGFPTLVLPAKEKFVQHYGISSDYWNRHPDIREQYVDLLKGHILDLAEYHHVLAQKSGKPADYRAPASWYKQYLDTPPPSSSQGEVNHRYADVLFAAQDYPAAIAEFERTAYTYQEYPEASTAAYSALVAYQKTLANPSLSDEQASVWRDQKIASSQKFGQTFPAHPEVPNVLRNTAEDQLAQNDIPGAVKTAGILVNRQPPPANDLLRYGWSTIGNGEFDLANYPVAEFAYGKLLLLEMPATERAEYREKLAVSIYRQAEAQQTAGQFDLAATTFLRVGQTVPEAAVRKNAEFDAATLYINQGRGADAIPVLEAFRTRYPNDPLTETIPDKLAVAYEKQGNYTAAAGELALIAANYKGEDDELSRQALWKAAEMQDRANQPDASIALYQQYLQEWPQPYDFRSEAQFRLVELNRKTGNAGQETYWLKQLVNSYREAGSNASDRVAWLAAYASFTLAEPNFQKFNTIKLGQPLKTSLAEKTTVMKSALADYQAVASIGVAEFATAANYKIGEMYRVLAKDLIGSERPAGLDELELEEYTMLLEDKALPYEDQAIDILIANANLVTDDIYDQWVKKSFGALAELIPGRYAKFEQVESHVDIIY</sequence>
<keyword evidence="5" id="KW-1185">Reference proteome</keyword>
<reference evidence="4 5" key="1">
    <citation type="submission" date="2012-09" db="EMBL/GenBank/DDBJ databases">
        <title>Genome Sequence of alkane-degrading Bacterium Alcanivorax sp. 19-m-6.</title>
        <authorList>
            <person name="Lai Q."/>
            <person name="Shao Z."/>
        </authorList>
    </citation>
    <scope>NUCLEOTIDE SEQUENCE [LARGE SCALE GENOMIC DNA]</scope>
    <source>
        <strain evidence="4 5">19-m-6</strain>
    </source>
</reference>
<dbReference type="SMART" id="SM00028">
    <property type="entry name" value="TPR"/>
    <property type="match status" value="5"/>
</dbReference>
<dbReference type="InterPro" id="IPR019734">
    <property type="entry name" value="TPR_rpt"/>
</dbReference>
<dbReference type="Proteomes" id="UP000029444">
    <property type="component" value="Unassembled WGS sequence"/>
</dbReference>
<organism evidence="4 5">
    <name type="scientific">Alcanivorax nanhaiticus</name>
    <dbReference type="NCBI Taxonomy" id="1177154"/>
    <lineage>
        <taxon>Bacteria</taxon>
        <taxon>Pseudomonadati</taxon>
        <taxon>Pseudomonadota</taxon>
        <taxon>Gammaproteobacteria</taxon>
        <taxon>Oceanospirillales</taxon>
        <taxon>Alcanivoracaceae</taxon>
        <taxon>Alcanivorax</taxon>
    </lineage>
</organism>
<dbReference type="AlphaFoldDB" id="A0A095SF25"/>
<evidence type="ECO:0000313" key="4">
    <source>
        <dbReference type="EMBL" id="KGD63216.1"/>
    </source>
</evidence>
<evidence type="ECO:0008006" key="6">
    <source>
        <dbReference type="Google" id="ProtNLM"/>
    </source>
</evidence>
<keyword evidence="1" id="KW-0802">TPR repeat</keyword>
<dbReference type="Gene3D" id="1.25.40.10">
    <property type="entry name" value="Tetratricopeptide repeat domain"/>
    <property type="match status" value="6"/>
</dbReference>
<name>A0A095SF25_9GAMM</name>
<accession>A0A095SF25</accession>
<comment type="caution">
    <text evidence="4">The sequence shown here is derived from an EMBL/GenBank/DDBJ whole genome shotgun (WGS) entry which is preliminary data.</text>
</comment>
<dbReference type="Pfam" id="PF14559">
    <property type="entry name" value="TPR_19"/>
    <property type="match status" value="1"/>
</dbReference>
<dbReference type="STRING" id="1177154.Y5S_03491"/>
<dbReference type="eggNOG" id="COG4105">
    <property type="taxonomic scope" value="Bacteria"/>
</dbReference>
<gene>
    <name evidence="4" type="ORF">Y5S_03491</name>
</gene>
<protein>
    <recommendedName>
        <fullName evidence="6">Tetratricopeptide repeat protein</fullName>
    </recommendedName>
</protein>
<dbReference type="OrthoDB" id="9806825at2"/>
<dbReference type="RefSeq" id="WP_035234934.1">
    <property type="nucleotide sequence ID" value="NZ_ARXV01000020.1"/>
</dbReference>
<dbReference type="Pfam" id="PF13432">
    <property type="entry name" value="TPR_16"/>
    <property type="match status" value="2"/>
</dbReference>
<dbReference type="PATRIC" id="fig|1177154.3.peg.3499"/>
<evidence type="ECO:0000256" key="1">
    <source>
        <dbReference type="PROSITE-ProRule" id="PRU00339"/>
    </source>
</evidence>
<evidence type="ECO:0000313" key="5">
    <source>
        <dbReference type="Proteomes" id="UP000029444"/>
    </source>
</evidence>
<dbReference type="PROSITE" id="PS50005">
    <property type="entry name" value="TPR"/>
    <property type="match status" value="2"/>
</dbReference>
<evidence type="ECO:0000256" key="3">
    <source>
        <dbReference type="SAM" id="SignalP"/>
    </source>
</evidence>